<dbReference type="Pfam" id="PF12678">
    <property type="entry name" value="zf-rbx1"/>
    <property type="match status" value="1"/>
</dbReference>
<evidence type="ECO:0000256" key="6">
    <source>
        <dbReference type="ARBA" id="ARBA00022692"/>
    </source>
</evidence>
<keyword evidence="10" id="KW-0833">Ubl conjugation pathway</keyword>
<evidence type="ECO:0000256" key="12">
    <source>
        <dbReference type="ARBA" id="ARBA00022989"/>
    </source>
</evidence>
<evidence type="ECO:0000256" key="17">
    <source>
        <dbReference type="ARBA" id="ARBA00077885"/>
    </source>
</evidence>
<dbReference type="Proteomes" id="UP000230605">
    <property type="component" value="Chromosome 3"/>
</dbReference>
<dbReference type="PROSITE" id="PS50089">
    <property type="entry name" value="ZF_RING_2"/>
    <property type="match status" value="1"/>
</dbReference>
<comment type="function">
    <text evidence="14">Catalytic component of the DSC E3 ubiquitin ligase complex which is required for the srbA transcriptional activator proteolytic cleavage to release the soluble transcription factor from the membrane in low oxygen or sterol conditions. Required for growth during hypoxia and triazole drug susceptibility, as well as for virulence in a murine model of invasive pulmonary aspergillosis (IPA).</text>
</comment>
<feature type="domain" description="RING-type" evidence="23">
    <location>
        <begin position="793"/>
        <end position="854"/>
    </location>
</feature>
<feature type="compositionally biased region" description="Polar residues" evidence="20">
    <location>
        <begin position="519"/>
        <end position="541"/>
    </location>
</feature>
<evidence type="ECO:0000313" key="25">
    <source>
        <dbReference type="EMBL" id="WPB00068.1"/>
    </source>
</evidence>
<evidence type="ECO:0000256" key="18">
    <source>
        <dbReference type="ARBA" id="ARBA00082128"/>
    </source>
</evidence>
<dbReference type="InterPro" id="IPR021319">
    <property type="entry name" value="DUF2921"/>
</dbReference>
<protein>
    <recommendedName>
        <fullName evidence="16">DSC E3 ubiquitin ligase complex subunit A</fullName>
        <ecNumber evidence="4">2.3.2.27</ecNumber>
    </recommendedName>
    <alternativeName>
        <fullName evidence="17">Defective for SREBP cleavage protein A</fullName>
    </alternativeName>
    <alternativeName>
        <fullName evidence="18">RING-type E3 ubiquitin transferase dscA</fullName>
    </alternativeName>
</protein>
<dbReference type="InterPro" id="IPR024766">
    <property type="entry name" value="Znf_RING_H2"/>
</dbReference>
<comment type="subcellular location">
    <subcellularLocation>
        <location evidence="2">Endomembrane system</location>
        <topology evidence="2">Multi-pass membrane protein</topology>
    </subcellularLocation>
</comment>
<proteinExistence type="predicted"/>
<evidence type="ECO:0000256" key="19">
    <source>
        <dbReference type="PROSITE-ProRule" id="PRU00175"/>
    </source>
</evidence>
<feature type="transmembrane region" description="Helical" evidence="21">
    <location>
        <begin position="627"/>
        <end position="646"/>
    </location>
</feature>
<keyword evidence="6 21" id="KW-0812">Transmembrane</keyword>
<feature type="transmembrane region" description="Helical" evidence="21">
    <location>
        <begin position="442"/>
        <end position="465"/>
    </location>
</feature>
<dbReference type="EMBL" id="CP134186">
    <property type="protein sequence ID" value="WPB00068.1"/>
    <property type="molecule type" value="Genomic_DNA"/>
</dbReference>
<evidence type="ECO:0000256" key="9">
    <source>
        <dbReference type="ARBA" id="ARBA00022771"/>
    </source>
</evidence>
<accession>A0A2G5I3E4</accession>
<dbReference type="GO" id="GO:0043161">
    <property type="term" value="P:proteasome-mediated ubiquitin-dependent protein catabolic process"/>
    <property type="evidence" value="ECO:0007669"/>
    <property type="project" value="TreeGrafter"/>
</dbReference>
<feature type="region of interest" description="Disordered" evidence="20">
    <location>
        <begin position="758"/>
        <end position="785"/>
    </location>
</feature>
<keyword evidence="7" id="KW-0479">Metal-binding</keyword>
<evidence type="ECO:0000256" key="11">
    <source>
        <dbReference type="ARBA" id="ARBA00022833"/>
    </source>
</evidence>
<keyword evidence="13 21" id="KW-0472">Membrane</keyword>
<dbReference type="Proteomes" id="UP001302367">
    <property type="component" value="Chromosome 3"/>
</dbReference>
<evidence type="ECO:0000313" key="24">
    <source>
        <dbReference type="EMBL" id="PIA99334.1"/>
    </source>
</evidence>
<keyword evidence="27" id="KW-1185">Reference proteome</keyword>
<dbReference type="Gene3D" id="3.30.40.10">
    <property type="entry name" value="Zinc/RING finger domain, C3HC4 (zinc finger)"/>
    <property type="match status" value="1"/>
</dbReference>
<feature type="signal peptide" evidence="22">
    <location>
        <begin position="1"/>
        <end position="22"/>
    </location>
</feature>
<dbReference type="PANTHER" id="PTHR22763">
    <property type="entry name" value="RING ZINC FINGER PROTEIN"/>
    <property type="match status" value="1"/>
</dbReference>
<sequence length="860" mass="96045">MADRRNVLLPLVFLTWFWFSQSHQPLRQPGFAARPTVKDAIVAEQEQLWAIGNSSWSTEVEREGPTANITGFETDSGFIWDAVPAVRARAQERLEYALGDWGTAALEGHAEGRNPIPLYNNVTGYVMGKWRRSPLQETVSTPQLNLTRYIPKDPFAQNTSPGRFERNVTGQRGEATIRFKQYEGTYTENSTTEMGVHLLLADGESYDEWEAQLHGTYDIATGHGIFSTTSDKFGGIFGLPHFALSQHTFETMRNLLNRSIAHEIHRQISEDSDALNPWTSKMEATDDFVWPRCELVVYLQQMATATNMQYGSAVLRFLERELRFPTGAFVPPPADLHFSMLLFSPDCGFVLESQGPPDTVVQDGNHLVGPKLEVRFLHTRNHLLVFIGVLFAQITILMRQMREASTPSTRSRISLYTTILLVLSDGYVTMGLIVATTSVPALLVQFAGAGFVAFVNVAMLGMYFVRTIWQVQEPERERAVRAEVEEDLRISQRLLETLNRLRAERQAREQAAAGGGNAPHTTSAAETDPPTTQDTEATGTEQILPGTFPQAPTPAPADTGASPVFFMPSDQEGLLPITETAPPRNVDAMVASRMPSFGSLYAKSYGTLVIIVFISLLAMSWPGPVRRVFFILLSFCMTSYWVPQIVRNVQRNCRRALRWEFVIGQSVLRLVPFAYIHVYKNNVAFAEQDFYSMAILVLWLWVQIVVLGSQELIGPRWFVKASWKSIPAAYDYHPILREDEEGGNMPIGFSEAAGVAKDASAPSSPVHERVPSLGRRTSNAKEPQEKGKRVFDCAICMQDLEVPVVEAGAPSDAGGLGANLLARRTYMVTPCRHIFHTPCLEGWMKFRLQCPICRETLPSQ</sequence>
<keyword evidence="9 19" id="KW-0863">Zinc-finger</keyword>
<dbReference type="GO" id="GO:0012505">
    <property type="term" value="C:endomembrane system"/>
    <property type="evidence" value="ECO:0007669"/>
    <property type="project" value="UniProtKB-SubCell"/>
</dbReference>
<feature type="transmembrane region" description="Helical" evidence="21">
    <location>
        <begin position="383"/>
        <end position="401"/>
    </location>
</feature>
<evidence type="ECO:0000256" key="5">
    <source>
        <dbReference type="ARBA" id="ARBA00022679"/>
    </source>
</evidence>
<dbReference type="InterPro" id="IPR050731">
    <property type="entry name" value="HRD1_E3_ubiq-ligases"/>
</dbReference>
<evidence type="ECO:0000256" key="14">
    <source>
        <dbReference type="ARBA" id="ARBA00056116"/>
    </source>
</evidence>
<dbReference type="EC" id="2.3.2.27" evidence="4"/>
<reference evidence="25 27" key="2">
    <citation type="submission" date="2023-09" db="EMBL/GenBank/DDBJ databases">
        <title>Complete-Gapless Cercospora beticola genome.</title>
        <authorList>
            <person name="Wyatt N.A."/>
            <person name="Spanner R.E."/>
            <person name="Bolton M.D."/>
        </authorList>
    </citation>
    <scope>NUCLEOTIDE SEQUENCE [LARGE SCALE GENOMIC DNA]</scope>
    <source>
        <strain evidence="25">Cb09-40</strain>
    </source>
</reference>
<dbReference type="SMART" id="SM00184">
    <property type="entry name" value="RING"/>
    <property type="match status" value="1"/>
</dbReference>
<dbReference type="Pfam" id="PF11145">
    <property type="entry name" value="DUF2921"/>
    <property type="match status" value="2"/>
</dbReference>
<evidence type="ECO:0000256" key="10">
    <source>
        <dbReference type="ARBA" id="ARBA00022786"/>
    </source>
</evidence>
<dbReference type="EMBL" id="LKMD01000101">
    <property type="protein sequence ID" value="PIA99334.1"/>
    <property type="molecule type" value="Genomic_DNA"/>
</dbReference>
<feature type="transmembrane region" description="Helical" evidence="21">
    <location>
        <begin position="413"/>
        <end position="436"/>
    </location>
</feature>
<gene>
    <name evidence="24" type="ORF">CB0940_02915</name>
    <name evidence="25" type="ORF">RHO25_004687</name>
</gene>
<evidence type="ECO:0000256" key="3">
    <source>
        <dbReference type="ARBA" id="ARBA00004906"/>
    </source>
</evidence>
<evidence type="ECO:0000256" key="2">
    <source>
        <dbReference type="ARBA" id="ARBA00004127"/>
    </source>
</evidence>
<feature type="transmembrane region" description="Helical" evidence="21">
    <location>
        <begin position="690"/>
        <end position="708"/>
    </location>
</feature>
<evidence type="ECO:0000256" key="7">
    <source>
        <dbReference type="ARBA" id="ARBA00022723"/>
    </source>
</evidence>
<dbReference type="UniPathway" id="UPA00143"/>
<comment type="catalytic activity">
    <reaction evidence="1">
        <text>S-ubiquitinyl-[E2 ubiquitin-conjugating enzyme]-L-cysteine + [acceptor protein]-L-lysine = [E2 ubiquitin-conjugating enzyme]-L-cysteine + N(6)-ubiquitinyl-[acceptor protein]-L-lysine.</text>
        <dbReference type="EC" id="2.3.2.27"/>
    </reaction>
</comment>
<dbReference type="InterPro" id="IPR013083">
    <property type="entry name" value="Znf_RING/FYVE/PHD"/>
</dbReference>
<dbReference type="GO" id="GO:0016874">
    <property type="term" value="F:ligase activity"/>
    <property type="evidence" value="ECO:0007669"/>
    <property type="project" value="UniProtKB-KW"/>
</dbReference>
<feature type="transmembrane region" description="Helical" evidence="21">
    <location>
        <begin position="600"/>
        <end position="621"/>
    </location>
</feature>
<reference evidence="24 26" key="1">
    <citation type="submission" date="2015-10" db="EMBL/GenBank/DDBJ databases">
        <title>The cercosporin biosynthetic gene cluster was horizontally transferred to several fungal lineages and shown to be expanded in Cercospora beticola based on microsynteny with recipient genomes.</title>
        <authorList>
            <person name="De Jonge R."/>
            <person name="Ebert M.K."/>
            <person name="Suttle J.C."/>
            <person name="Jurick Ii W.M."/>
            <person name="Secor G.A."/>
            <person name="Thomma B.P."/>
            <person name="Van De Peer Y."/>
            <person name="Bolton M.D."/>
        </authorList>
    </citation>
    <scope>NUCLEOTIDE SEQUENCE [LARGE SCALE GENOMIC DNA]</scope>
    <source>
        <strain evidence="24 26">09-40</strain>
    </source>
</reference>
<name>A0A2G5I3E4_CERBT</name>
<keyword evidence="24" id="KW-0436">Ligase</keyword>
<dbReference type="AlphaFoldDB" id="A0A2G5I3E4"/>
<evidence type="ECO:0000256" key="8">
    <source>
        <dbReference type="ARBA" id="ARBA00022729"/>
    </source>
</evidence>
<dbReference type="InterPro" id="IPR001841">
    <property type="entry name" value="Znf_RING"/>
</dbReference>
<feature type="region of interest" description="Disordered" evidence="20">
    <location>
        <begin position="507"/>
        <end position="563"/>
    </location>
</feature>
<evidence type="ECO:0000256" key="20">
    <source>
        <dbReference type="SAM" id="MobiDB-lite"/>
    </source>
</evidence>
<comment type="subunit">
    <text evidence="15">Component of the DSC E3 ubiquitin ligase complex composed of dscA, dscB, dscC and dscD.</text>
</comment>
<evidence type="ECO:0000259" key="23">
    <source>
        <dbReference type="PROSITE" id="PS50089"/>
    </source>
</evidence>
<dbReference type="PANTHER" id="PTHR22763:SF162">
    <property type="entry name" value="TRANSMEMBRANE E3 UBIQUITIN-PROTEIN LIGASE 1"/>
    <property type="match status" value="1"/>
</dbReference>
<evidence type="ECO:0000256" key="15">
    <source>
        <dbReference type="ARBA" id="ARBA00063126"/>
    </source>
</evidence>
<keyword evidence="12 21" id="KW-1133">Transmembrane helix</keyword>
<keyword evidence="8 22" id="KW-0732">Signal</keyword>
<organism evidence="24 26">
    <name type="scientific">Cercospora beticola</name>
    <name type="common">Sugarbeet leaf spot fungus</name>
    <dbReference type="NCBI Taxonomy" id="122368"/>
    <lineage>
        <taxon>Eukaryota</taxon>
        <taxon>Fungi</taxon>
        <taxon>Dikarya</taxon>
        <taxon>Ascomycota</taxon>
        <taxon>Pezizomycotina</taxon>
        <taxon>Dothideomycetes</taxon>
        <taxon>Dothideomycetidae</taxon>
        <taxon>Mycosphaerellales</taxon>
        <taxon>Mycosphaerellaceae</taxon>
        <taxon>Cercospora</taxon>
    </lineage>
</organism>
<keyword evidence="5" id="KW-0808">Transferase</keyword>
<dbReference type="GO" id="GO:0016567">
    <property type="term" value="P:protein ubiquitination"/>
    <property type="evidence" value="ECO:0007669"/>
    <property type="project" value="UniProtKB-UniPathway"/>
</dbReference>
<comment type="pathway">
    <text evidence="3">Protein modification; protein ubiquitination.</text>
</comment>
<dbReference type="GO" id="GO:0061630">
    <property type="term" value="F:ubiquitin protein ligase activity"/>
    <property type="evidence" value="ECO:0007669"/>
    <property type="project" value="UniProtKB-EC"/>
</dbReference>
<dbReference type="GO" id="GO:0008270">
    <property type="term" value="F:zinc ion binding"/>
    <property type="evidence" value="ECO:0007669"/>
    <property type="project" value="UniProtKB-KW"/>
</dbReference>
<evidence type="ECO:0000313" key="26">
    <source>
        <dbReference type="Proteomes" id="UP000230605"/>
    </source>
</evidence>
<evidence type="ECO:0000256" key="16">
    <source>
        <dbReference type="ARBA" id="ARBA00071072"/>
    </source>
</evidence>
<evidence type="ECO:0000313" key="27">
    <source>
        <dbReference type="Proteomes" id="UP001302367"/>
    </source>
</evidence>
<feature type="chain" id="PRO_5013868805" description="DSC E3 ubiquitin ligase complex subunit A" evidence="22">
    <location>
        <begin position="23"/>
        <end position="860"/>
    </location>
</feature>
<evidence type="ECO:0000256" key="21">
    <source>
        <dbReference type="SAM" id="Phobius"/>
    </source>
</evidence>
<evidence type="ECO:0000256" key="1">
    <source>
        <dbReference type="ARBA" id="ARBA00000900"/>
    </source>
</evidence>
<keyword evidence="11" id="KW-0862">Zinc</keyword>
<evidence type="ECO:0000256" key="22">
    <source>
        <dbReference type="SAM" id="SignalP"/>
    </source>
</evidence>
<dbReference type="FunFam" id="3.30.40.10:FF:000626">
    <property type="entry name" value="Transmembrane ubiquitin ligase 1"/>
    <property type="match status" value="1"/>
</dbReference>
<dbReference type="OrthoDB" id="9984778at2759"/>
<dbReference type="GO" id="GO:0044695">
    <property type="term" value="C:Dsc E3 ubiquitin ligase complex"/>
    <property type="evidence" value="ECO:0007669"/>
    <property type="project" value="TreeGrafter"/>
</dbReference>
<dbReference type="SUPFAM" id="SSF57850">
    <property type="entry name" value="RING/U-box"/>
    <property type="match status" value="1"/>
</dbReference>
<evidence type="ECO:0000256" key="4">
    <source>
        <dbReference type="ARBA" id="ARBA00012483"/>
    </source>
</evidence>
<evidence type="ECO:0000256" key="13">
    <source>
        <dbReference type="ARBA" id="ARBA00023136"/>
    </source>
</evidence>